<dbReference type="EMBL" id="FONY01000006">
    <property type="protein sequence ID" value="SFE76965.1"/>
    <property type="molecule type" value="Genomic_DNA"/>
</dbReference>
<reference evidence="1 2" key="1">
    <citation type="submission" date="2016-10" db="EMBL/GenBank/DDBJ databases">
        <authorList>
            <person name="de Groot N.N."/>
        </authorList>
    </citation>
    <scope>NUCLEOTIDE SEQUENCE [LARGE SCALE GENOMIC DNA]</scope>
    <source>
        <strain>GEY</strain>
        <strain evidence="2">DSM 9560</strain>
    </source>
</reference>
<proteinExistence type="predicted"/>
<dbReference type="AlphaFoldDB" id="A0A1I2D8W1"/>
<sequence length="267" mass="31032">MIENQKSHLIKYWEHRFEGLIFKVLPDRVLPLLAVEIRHAETKEASFAVIDYKKNQLLFNGLGLEENWWVGLTAFYAGKLFFHLFEGREYPEPTGLVVADALEQSLLWEKKDVYLEKVEAQGVLVSPLKKQGKELLLLDIKSGNELNKKELENLGGNYEQVANSLTFPSQYTEGTEYFKTIAQFLKYKLGIEVAHKIDYLEWNEYILLSYWEGKSNFLLSMNKKGETLFHELLQENAGNQLEETFFLVNNYLVSIKNKQTILINKLV</sequence>
<evidence type="ECO:0000313" key="1">
    <source>
        <dbReference type="EMBL" id="SFE76965.1"/>
    </source>
</evidence>
<dbReference type="OrthoDB" id="849670at2"/>
<dbReference type="InterPro" id="IPR032595">
    <property type="entry name" value="DUF4905"/>
</dbReference>
<gene>
    <name evidence="1" type="ORF">SAMN04488541_1006119</name>
</gene>
<name>A0A1I2D8W1_9BACT</name>
<protein>
    <recommendedName>
        <fullName evidence="3">DUF4905 domain-containing protein</fullName>
    </recommendedName>
</protein>
<dbReference type="Pfam" id="PF16248">
    <property type="entry name" value="DUF4905"/>
    <property type="match status" value="1"/>
</dbReference>
<evidence type="ECO:0000313" key="2">
    <source>
        <dbReference type="Proteomes" id="UP000199513"/>
    </source>
</evidence>
<dbReference type="RefSeq" id="WP_091541147.1">
    <property type="nucleotide sequence ID" value="NZ_FONY01000006.1"/>
</dbReference>
<dbReference type="Proteomes" id="UP000199513">
    <property type="component" value="Unassembled WGS sequence"/>
</dbReference>
<organism evidence="1 2">
    <name type="scientific">Thermoflexibacter ruber</name>
    <dbReference type="NCBI Taxonomy" id="1003"/>
    <lineage>
        <taxon>Bacteria</taxon>
        <taxon>Pseudomonadati</taxon>
        <taxon>Bacteroidota</taxon>
        <taxon>Cytophagia</taxon>
        <taxon>Cytophagales</taxon>
        <taxon>Thermoflexibacteraceae</taxon>
        <taxon>Thermoflexibacter</taxon>
    </lineage>
</organism>
<dbReference type="STRING" id="1003.SAMN04488541_1006119"/>
<evidence type="ECO:0008006" key="3">
    <source>
        <dbReference type="Google" id="ProtNLM"/>
    </source>
</evidence>
<keyword evidence="2" id="KW-1185">Reference proteome</keyword>
<accession>A0A1I2D8W1</accession>